<dbReference type="Gene3D" id="3.30.590.20">
    <property type="match status" value="1"/>
</dbReference>
<dbReference type="SUPFAM" id="SSF55931">
    <property type="entry name" value="Glutamine synthetase/guanido kinase"/>
    <property type="match status" value="1"/>
</dbReference>
<protein>
    <recommendedName>
        <fullName evidence="3">Glutamate--cysteine ligase</fullName>
    </recommendedName>
</protein>
<evidence type="ECO:0000313" key="2">
    <source>
        <dbReference type="Proteomes" id="UP001060261"/>
    </source>
</evidence>
<evidence type="ECO:0000313" key="1">
    <source>
        <dbReference type="EMBL" id="UWX63600.1"/>
    </source>
</evidence>
<dbReference type="Proteomes" id="UP001060261">
    <property type="component" value="Chromosome"/>
</dbReference>
<accession>A0ABY5YEU4</accession>
<reference evidence="1" key="1">
    <citation type="submission" date="2022-09" db="EMBL/GenBank/DDBJ databases">
        <title>genome sequence of Deinococcus rubellus.</title>
        <authorList>
            <person name="Srinivasan S."/>
        </authorList>
    </citation>
    <scope>NUCLEOTIDE SEQUENCE</scope>
    <source>
        <strain evidence="1">Ant6</strain>
    </source>
</reference>
<proteinExistence type="predicted"/>
<dbReference type="InterPro" id="IPR014746">
    <property type="entry name" value="Gln_synth/guanido_kin_cat_dom"/>
</dbReference>
<dbReference type="EMBL" id="CP104213">
    <property type="protein sequence ID" value="UWX63600.1"/>
    <property type="molecule type" value="Genomic_DNA"/>
</dbReference>
<gene>
    <name evidence="1" type="ORF">N0D28_12790</name>
</gene>
<name>A0ABY5YEU4_9DEIO</name>
<organism evidence="1 2">
    <name type="scientific">Deinococcus rubellus</name>
    <dbReference type="NCBI Taxonomy" id="1889240"/>
    <lineage>
        <taxon>Bacteria</taxon>
        <taxon>Thermotogati</taxon>
        <taxon>Deinococcota</taxon>
        <taxon>Deinococci</taxon>
        <taxon>Deinococcales</taxon>
        <taxon>Deinococcaceae</taxon>
        <taxon>Deinococcus</taxon>
    </lineage>
</organism>
<dbReference type="RefSeq" id="WP_260559885.1">
    <property type="nucleotide sequence ID" value="NZ_BAABEC010000158.1"/>
</dbReference>
<keyword evidence="2" id="KW-1185">Reference proteome</keyword>
<evidence type="ECO:0008006" key="3">
    <source>
        <dbReference type="Google" id="ProtNLM"/>
    </source>
</evidence>
<sequence>MSAPSSQSARPSFGLEEEVFVLHGGRTSLGSLWNMGGLLWQDPKRNWAATATNFRRGKAARREVMSSVEVSTPVELSAATLFTAALSRRTALSRVFASGQLVALGALPGSDRYHTAGLHIHVGVPAGSGSDPSSERARLYGNLAYVLPVLALASASSPYFGAGGTGALSRVGASFALGELGPDSRERFQDLIVTRRLGTVELRVLDPVPDPERLWAILQAVERVARLPDTLPWSREDYNTLRTQMLMGLTPALRARAEVVEALTGFDLHWTEHTEAERVLTHTETHGWESTCAHLDGLYRSGVWQDLGTPHAPPPAWHGPAGFARYYLPKLPYIARKAYLENHPSTDEPGRR</sequence>